<keyword evidence="2" id="KW-0472">Membrane</keyword>
<comment type="caution">
    <text evidence="3">The sequence shown here is derived from an EMBL/GenBank/DDBJ whole genome shotgun (WGS) entry which is preliminary data.</text>
</comment>
<proteinExistence type="predicted"/>
<reference evidence="3" key="1">
    <citation type="submission" date="2022-07" db="EMBL/GenBank/DDBJ databases">
        <title>Genome Sequence of Xylaria arbuscula.</title>
        <authorList>
            <person name="Buettner E."/>
        </authorList>
    </citation>
    <scope>NUCLEOTIDE SEQUENCE</scope>
    <source>
        <strain evidence="3">VT107</strain>
    </source>
</reference>
<keyword evidence="4" id="KW-1185">Reference proteome</keyword>
<feature type="compositionally biased region" description="Low complexity" evidence="1">
    <location>
        <begin position="109"/>
        <end position="120"/>
    </location>
</feature>
<evidence type="ECO:0000256" key="2">
    <source>
        <dbReference type="SAM" id="Phobius"/>
    </source>
</evidence>
<organism evidence="3 4">
    <name type="scientific">Xylaria arbuscula</name>
    <dbReference type="NCBI Taxonomy" id="114810"/>
    <lineage>
        <taxon>Eukaryota</taxon>
        <taxon>Fungi</taxon>
        <taxon>Dikarya</taxon>
        <taxon>Ascomycota</taxon>
        <taxon>Pezizomycotina</taxon>
        <taxon>Sordariomycetes</taxon>
        <taxon>Xylariomycetidae</taxon>
        <taxon>Xylariales</taxon>
        <taxon>Xylariaceae</taxon>
        <taxon>Xylaria</taxon>
    </lineage>
</organism>
<dbReference type="AlphaFoldDB" id="A0A9W8NHZ8"/>
<accession>A0A9W8NHZ8</accession>
<protein>
    <submittedName>
        <fullName evidence="3">Uncharacterized protein</fullName>
    </submittedName>
</protein>
<feature type="compositionally biased region" description="Polar residues" evidence="1">
    <location>
        <begin position="124"/>
        <end position="139"/>
    </location>
</feature>
<feature type="region of interest" description="Disordered" evidence="1">
    <location>
        <begin position="109"/>
        <end position="196"/>
    </location>
</feature>
<name>A0A9W8NHZ8_9PEZI</name>
<sequence>MAPCRGCSSPPVARQIGPDLPVTGPDPPPTDKNTTTAVVASCVTLVVSAAIICGICYYVKYRRIRRRNRGRRPGAEDGQGDEAISLEFALRDLQPPNHNDSGGTRVVISPASSESSRISPMHGTPSSLLPGQAAPTTRPLNDFTRALSSNPVTESDLVATRSASEQPARVPPRRRVGRARRGNSYPPPAGRRLRGPRRRYDIIPESRHEHTFQMIPLSPPVTLSTVARPEVTSQELTIPVSESEADAELPVGREVALDDIVSPRENTGTSSRDTGLHVTFSDDPFSRAPLRDLPVTPTARTVLKRRRSQPVAESGSNDPQIVIERPRSFMINDWPLARTLSQGSSDAATSASVRLQEWHTPPSDHIIEQSRLARQKLEFIEKAKQVITERARDENEQLSEEQIDAHAIRMWERSSQYKLSAIAYDPERSQLKPLEPAFASSQVLPLAASPSASPTRRGHEGH</sequence>
<feature type="compositionally biased region" description="Basic residues" evidence="1">
    <location>
        <begin position="171"/>
        <end position="181"/>
    </location>
</feature>
<feature type="region of interest" description="Disordered" evidence="1">
    <location>
        <begin position="299"/>
        <end position="318"/>
    </location>
</feature>
<evidence type="ECO:0000256" key="1">
    <source>
        <dbReference type="SAM" id="MobiDB-lite"/>
    </source>
</evidence>
<evidence type="ECO:0000313" key="3">
    <source>
        <dbReference type="EMBL" id="KAJ3576850.1"/>
    </source>
</evidence>
<keyword evidence="2" id="KW-0812">Transmembrane</keyword>
<feature type="region of interest" description="Disordered" evidence="1">
    <location>
        <begin position="1"/>
        <end position="32"/>
    </location>
</feature>
<feature type="transmembrane region" description="Helical" evidence="2">
    <location>
        <begin position="37"/>
        <end position="59"/>
    </location>
</feature>
<keyword evidence="2" id="KW-1133">Transmembrane helix</keyword>
<evidence type="ECO:0000313" key="4">
    <source>
        <dbReference type="Proteomes" id="UP001148614"/>
    </source>
</evidence>
<dbReference type="EMBL" id="JANPWZ010000452">
    <property type="protein sequence ID" value="KAJ3576850.1"/>
    <property type="molecule type" value="Genomic_DNA"/>
</dbReference>
<dbReference type="Proteomes" id="UP001148614">
    <property type="component" value="Unassembled WGS sequence"/>
</dbReference>
<gene>
    <name evidence="3" type="ORF">NPX13_g3571</name>
</gene>
<feature type="region of interest" description="Disordered" evidence="1">
    <location>
        <begin position="439"/>
        <end position="462"/>
    </location>
</feature>